<dbReference type="RefSeq" id="WP_353547523.1">
    <property type="nucleotide sequence ID" value="NZ_JAGKSB010000012.1"/>
</dbReference>
<dbReference type="GO" id="GO:0009055">
    <property type="term" value="F:electron transfer activity"/>
    <property type="evidence" value="ECO:0007669"/>
    <property type="project" value="InterPro"/>
</dbReference>
<keyword evidence="7" id="KW-1185">Reference proteome</keyword>
<dbReference type="Gene3D" id="1.10.760.10">
    <property type="entry name" value="Cytochrome c-like domain"/>
    <property type="match status" value="1"/>
</dbReference>
<protein>
    <submittedName>
        <fullName evidence="6">C-type cytochrome</fullName>
    </submittedName>
</protein>
<dbReference type="Proteomes" id="UP000679691">
    <property type="component" value="Unassembled WGS sequence"/>
</dbReference>
<evidence type="ECO:0000313" key="6">
    <source>
        <dbReference type="EMBL" id="MBP3944016.1"/>
    </source>
</evidence>
<sequence length="142" mass="16017">MKKTRIIMLLLLVYTSVYSILACQPNVSIKTAQYAVNGQKLYGIHCQNCHGGKGEGLGKLYPPLTDQVFLKENKDRLACIIKYGSNQKLTVNGQVYETAMPAQQQLTDIDIAYILTYITTRFGNETEAFELEYIQKTLKNCP</sequence>
<organism evidence="6 7">
    <name type="scientific">Rhinopithecimicrobium faecis</name>
    <dbReference type="NCBI Taxonomy" id="2820698"/>
    <lineage>
        <taxon>Bacteria</taxon>
        <taxon>Pseudomonadati</taxon>
        <taxon>Bacteroidota</taxon>
        <taxon>Sphingobacteriia</taxon>
        <taxon>Sphingobacteriales</taxon>
        <taxon>Sphingobacteriaceae</taxon>
        <taxon>Rhinopithecimicrobium</taxon>
    </lineage>
</organism>
<evidence type="ECO:0000256" key="3">
    <source>
        <dbReference type="ARBA" id="ARBA00023004"/>
    </source>
</evidence>
<dbReference type="InterPro" id="IPR051459">
    <property type="entry name" value="Cytochrome_c-type_DH"/>
</dbReference>
<dbReference type="EMBL" id="JAGKSB010000012">
    <property type="protein sequence ID" value="MBP3944016.1"/>
    <property type="molecule type" value="Genomic_DNA"/>
</dbReference>
<dbReference type="GO" id="GO:0020037">
    <property type="term" value="F:heme binding"/>
    <property type="evidence" value="ECO:0007669"/>
    <property type="project" value="InterPro"/>
</dbReference>
<dbReference type="PANTHER" id="PTHR35008:SF8">
    <property type="entry name" value="ALCOHOL DEHYDROGENASE CYTOCHROME C SUBUNIT"/>
    <property type="match status" value="1"/>
</dbReference>
<reference evidence="6" key="1">
    <citation type="submission" date="2021-03" db="EMBL/GenBank/DDBJ databases">
        <authorList>
            <person name="Lu T."/>
            <person name="Wang Q."/>
            <person name="Han X."/>
        </authorList>
    </citation>
    <scope>NUCLEOTIDE SEQUENCE</scope>
    <source>
        <strain evidence="6">WQ 2009</strain>
    </source>
</reference>
<dbReference type="InterPro" id="IPR009056">
    <property type="entry name" value="Cyt_c-like_dom"/>
</dbReference>
<comment type="caution">
    <text evidence="6">The sequence shown here is derived from an EMBL/GenBank/DDBJ whole genome shotgun (WGS) entry which is preliminary data.</text>
</comment>
<accession>A0A8T4HD36</accession>
<feature type="domain" description="Cytochrome c" evidence="5">
    <location>
        <begin position="33"/>
        <end position="122"/>
    </location>
</feature>
<evidence type="ECO:0000259" key="5">
    <source>
        <dbReference type="PROSITE" id="PS51007"/>
    </source>
</evidence>
<proteinExistence type="predicted"/>
<evidence type="ECO:0000256" key="4">
    <source>
        <dbReference type="PROSITE-ProRule" id="PRU00433"/>
    </source>
</evidence>
<name>A0A8T4HD36_9SPHI</name>
<dbReference type="GO" id="GO:0046872">
    <property type="term" value="F:metal ion binding"/>
    <property type="evidence" value="ECO:0007669"/>
    <property type="project" value="UniProtKB-KW"/>
</dbReference>
<dbReference type="InterPro" id="IPR036909">
    <property type="entry name" value="Cyt_c-like_dom_sf"/>
</dbReference>
<gene>
    <name evidence="6" type="ORF">J5U18_10665</name>
</gene>
<dbReference type="SUPFAM" id="SSF46626">
    <property type="entry name" value="Cytochrome c"/>
    <property type="match status" value="1"/>
</dbReference>
<evidence type="ECO:0000256" key="2">
    <source>
        <dbReference type="ARBA" id="ARBA00022723"/>
    </source>
</evidence>
<dbReference type="Pfam" id="PF00034">
    <property type="entry name" value="Cytochrom_C"/>
    <property type="match status" value="1"/>
</dbReference>
<dbReference type="PROSITE" id="PS51007">
    <property type="entry name" value="CYTC"/>
    <property type="match status" value="1"/>
</dbReference>
<keyword evidence="3 4" id="KW-0408">Iron</keyword>
<dbReference type="PANTHER" id="PTHR35008">
    <property type="entry name" value="BLL4482 PROTEIN-RELATED"/>
    <property type="match status" value="1"/>
</dbReference>
<dbReference type="PROSITE" id="PS51257">
    <property type="entry name" value="PROKAR_LIPOPROTEIN"/>
    <property type="match status" value="1"/>
</dbReference>
<evidence type="ECO:0000313" key="7">
    <source>
        <dbReference type="Proteomes" id="UP000679691"/>
    </source>
</evidence>
<keyword evidence="1 4" id="KW-0349">Heme</keyword>
<evidence type="ECO:0000256" key="1">
    <source>
        <dbReference type="ARBA" id="ARBA00022617"/>
    </source>
</evidence>
<dbReference type="AlphaFoldDB" id="A0A8T4HD36"/>
<keyword evidence="2 4" id="KW-0479">Metal-binding</keyword>